<dbReference type="EMBL" id="UGPN01000002">
    <property type="protein sequence ID" value="STY59139.1"/>
    <property type="molecule type" value="Genomic_DNA"/>
</dbReference>
<evidence type="ECO:0000256" key="1">
    <source>
        <dbReference type="SAM" id="MobiDB-lite"/>
    </source>
</evidence>
<reference evidence="3 4" key="1">
    <citation type="submission" date="2018-06" db="EMBL/GenBank/DDBJ databases">
        <authorList>
            <consortium name="Pathogen Informatics"/>
            <person name="Doyle S."/>
        </authorList>
    </citation>
    <scope>NUCLEOTIDE SEQUENCE [LARGE SCALE GENOMIC DNA]</scope>
    <source>
        <strain evidence="3 4">NCTC10638</strain>
    </source>
</reference>
<feature type="chain" id="PRO_5016615893" description="Outer membrane antigenic lipoprotein B" evidence="2">
    <location>
        <begin position="25"/>
        <end position="70"/>
    </location>
</feature>
<dbReference type="PROSITE" id="PS51257">
    <property type="entry name" value="PROKAR_LIPOPROTEIN"/>
    <property type="match status" value="1"/>
</dbReference>
<proteinExistence type="predicted"/>
<dbReference type="Proteomes" id="UP000254802">
    <property type="component" value="Unassembled WGS sequence"/>
</dbReference>
<protein>
    <recommendedName>
        <fullName evidence="5">Outer membrane antigenic lipoprotein B</fullName>
    </recommendedName>
</protein>
<feature type="compositionally biased region" description="Polar residues" evidence="1">
    <location>
        <begin position="56"/>
        <end position="70"/>
    </location>
</feature>
<feature type="region of interest" description="Disordered" evidence="1">
    <location>
        <begin position="20"/>
        <end position="70"/>
    </location>
</feature>
<keyword evidence="2" id="KW-0732">Signal</keyword>
<feature type="signal peptide" evidence="2">
    <location>
        <begin position="1"/>
        <end position="24"/>
    </location>
</feature>
<sequence>MSRTLLAFAISCAFLTACSSPTQPQVEDPNMLPAGTLQPIEGSGSGSGASQDSYSWPSDIQSTSMPDSMK</sequence>
<evidence type="ECO:0000256" key="2">
    <source>
        <dbReference type="SAM" id="SignalP"/>
    </source>
</evidence>
<organism evidence="3 4">
    <name type="scientific">Mannheimia haemolytica</name>
    <name type="common">Pasteurella haemolytica</name>
    <dbReference type="NCBI Taxonomy" id="75985"/>
    <lineage>
        <taxon>Bacteria</taxon>
        <taxon>Pseudomonadati</taxon>
        <taxon>Pseudomonadota</taxon>
        <taxon>Gammaproteobacteria</taxon>
        <taxon>Pasteurellales</taxon>
        <taxon>Pasteurellaceae</taxon>
        <taxon>Mannheimia</taxon>
    </lineage>
</organism>
<dbReference type="AlphaFoldDB" id="A0A378MUY8"/>
<gene>
    <name evidence="3" type="ORF">NCTC10638_00287</name>
</gene>
<accession>A0A378MUY8</accession>
<dbReference type="STRING" id="75985.WC39_02050"/>
<evidence type="ECO:0000313" key="3">
    <source>
        <dbReference type="EMBL" id="STY59139.1"/>
    </source>
</evidence>
<evidence type="ECO:0008006" key="5">
    <source>
        <dbReference type="Google" id="ProtNLM"/>
    </source>
</evidence>
<name>A0A378MUY8_MANHA</name>
<evidence type="ECO:0000313" key="4">
    <source>
        <dbReference type="Proteomes" id="UP000254802"/>
    </source>
</evidence>